<proteinExistence type="predicted"/>
<dbReference type="Proteomes" id="UP000030361">
    <property type="component" value="Chromosome"/>
</dbReference>
<protein>
    <submittedName>
        <fullName evidence="1">Uncharacterized protein</fullName>
    </submittedName>
</protein>
<dbReference type="eggNOG" id="ENOG5030B0I">
    <property type="taxonomic scope" value="Bacteria"/>
</dbReference>
<reference evidence="1 2" key="1">
    <citation type="journal article" date="2015" name="Genome Announc.">
        <title>Genome Sequence of Lactobacillus curieae CCTCC M 2011381T, a Novel Producer of Gamma-aminobutyric Acid.</title>
        <authorList>
            <person name="Wang Y."/>
            <person name="Wang Y."/>
            <person name="Lang C."/>
            <person name="Wei D."/>
            <person name="Xu P."/>
            <person name="Xie J."/>
        </authorList>
    </citation>
    <scope>NUCLEOTIDE SEQUENCE [LARGE SCALE GENOMIC DNA]</scope>
    <source>
        <strain evidence="1 2">CCTCC M 2011381</strain>
    </source>
</reference>
<evidence type="ECO:0000313" key="1">
    <source>
        <dbReference type="EMBL" id="AQW21772.1"/>
    </source>
</evidence>
<keyword evidence="2" id="KW-1185">Reference proteome</keyword>
<accession>A0A1S6QJI6</accession>
<evidence type="ECO:0000313" key="2">
    <source>
        <dbReference type="Proteomes" id="UP000030361"/>
    </source>
</evidence>
<dbReference type="OrthoDB" id="2285073at2"/>
<name>A0A1S6QJI6_9LACO</name>
<sequence length="325" mass="36063">MVTATKRYTLNFAGDDSHNKVVQKTYLDFANKDEVTGEVTAYAMQMKPGNTTDMELYMGKFQEGDSEITLKPYMSLSNFGHGQTFEVFKDTDGSKWAWVATYKSSSEVDTLGDHWASRIGVIPLDGIDKNASSVHSLTDLNYLGGKKDFSMHRVDAALSSDGTRLAIWTEAKGNSSAQKRITALDAKPLFNALKKGNIDVKKEPSVLPTGSFFVSSRNISSYSYPQDSWQGMELSNMTSHGYNWVYLTSGQPGDTTKIVRAPWNFSSPAPKTLNVSIPGVSADHETEAPQLYGNDVYFGVEEKYTTVNKNQSNHHYIYSIPKDSF</sequence>
<organism evidence="1 2">
    <name type="scientific">Lentilactobacillus curieae</name>
    <dbReference type="NCBI Taxonomy" id="1138822"/>
    <lineage>
        <taxon>Bacteria</taxon>
        <taxon>Bacillati</taxon>
        <taxon>Bacillota</taxon>
        <taxon>Bacilli</taxon>
        <taxon>Lactobacillales</taxon>
        <taxon>Lactobacillaceae</taxon>
        <taxon>Lentilactobacillus</taxon>
    </lineage>
</organism>
<dbReference type="RefSeq" id="WP_035167620.1">
    <property type="nucleotide sequence ID" value="NZ_CP018906.1"/>
</dbReference>
<dbReference type="KEGG" id="lcu:PL11_007525"/>
<dbReference type="EMBL" id="CP018906">
    <property type="protein sequence ID" value="AQW21772.1"/>
    <property type="molecule type" value="Genomic_DNA"/>
</dbReference>
<dbReference type="AlphaFoldDB" id="A0A1S6QJI6"/>
<gene>
    <name evidence="1" type="ORF">PL11_007525</name>
</gene>